<dbReference type="OrthoDB" id="4535618at2"/>
<evidence type="ECO:0000313" key="4">
    <source>
        <dbReference type="Proteomes" id="UP000033566"/>
    </source>
</evidence>
<dbReference type="PROSITE" id="PS51257">
    <property type="entry name" value="PROKAR_LIPOPROTEIN"/>
    <property type="match status" value="1"/>
</dbReference>
<feature type="signal peptide" evidence="2">
    <location>
        <begin position="1"/>
        <end position="32"/>
    </location>
</feature>
<dbReference type="KEGG" id="ccj:UL81_03580"/>
<dbReference type="AlphaFoldDB" id="A0A0F6QV82"/>
<feature type="chain" id="PRO_5043937962" evidence="2">
    <location>
        <begin position="33"/>
        <end position="299"/>
    </location>
</feature>
<dbReference type="RefSeq" id="WP_046453268.1">
    <property type="nucleotide sequence ID" value="NZ_CP011311.1"/>
</dbReference>
<reference evidence="3 4" key="1">
    <citation type="journal article" date="2015" name="Genome Announc.">
        <title>Complete Genome Sequence of Corynebacterium camporealensis DSM 44610, Isolated from the Milk of a Manchega Sheep with Subclinical Mastitis.</title>
        <authorList>
            <person name="Ruckert C."/>
            <person name="Albersmeier A."/>
            <person name="Winkler A."/>
            <person name="Tauch A."/>
        </authorList>
    </citation>
    <scope>NUCLEOTIDE SEQUENCE [LARGE SCALE GENOMIC DNA]</scope>
    <source>
        <strain evidence="3 4">DSM 44610</strain>
    </source>
</reference>
<name>A0A0F6QV82_9CORY</name>
<dbReference type="SUPFAM" id="SSF56601">
    <property type="entry name" value="beta-lactamase/transpeptidase-like"/>
    <property type="match status" value="1"/>
</dbReference>
<keyword evidence="4" id="KW-1185">Reference proteome</keyword>
<dbReference type="PATRIC" id="fig|161896.4.peg.703"/>
<accession>A0A0F6QV82</accession>
<dbReference type="Proteomes" id="UP000033566">
    <property type="component" value="Chromosome"/>
</dbReference>
<evidence type="ECO:0000256" key="2">
    <source>
        <dbReference type="SAM" id="SignalP"/>
    </source>
</evidence>
<sequence length="299" mass="32862">MPERLNKLKAASRTCGAALGMCGLLLSISACADNPAFQSQAADITPTEVPDGKPDIPDHVGEILDGDEKQSISYFRIDDNMQMGSPNQREEIPALSLIKLYIATYVLEHGEFADKYEALDMVSSSSDESAEELFDAYPDAIDIIAEEYGLESTKAGETWGYSTTSTYDVVSFITQLKEKDPTHPVLVAMAQADSISADGYRQNYGTAKLQNVIGSKWGWSNNKDLHSSVSFGENFVVAASSWGSARDLTRYVRKEISVDNLNKATTRYIDARKGEKVEPLTTTSRPSKERDADKDKDDD</sequence>
<evidence type="ECO:0000313" key="3">
    <source>
        <dbReference type="EMBL" id="AKE38692.1"/>
    </source>
</evidence>
<feature type="compositionally biased region" description="Basic and acidic residues" evidence="1">
    <location>
        <begin position="269"/>
        <end position="278"/>
    </location>
</feature>
<dbReference type="InterPro" id="IPR012338">
    <property type="entry name" value="Beta-lactam/transpept-like"/>
</dbReference>
<organism evidence="3 4">
    <name type="scientific">Corynebacterium camporealensis</name>
    <dbReference type="NCBI Taxonomy" id="161896"/>
    <lineage>
        <taxon>Bacteria</taxon>
        <taxon>Bacillati</taxon>
        <taxon>Actinomycetota</taxon>
        <taxon>Actinomycetes</taxon>
        <taxon>Mycobacteriales</taxon>
        <taxon>Corynebacteriaceae</taxon>
        <taxon>Corynebacterium</taxon>
    </lineage>
</organism>
<feature type="compositionally biased region" description="Basic and acidic residues" evidence="1">
    <location>
        <begin position="286"/>
        <end position="299"/>
    </location>
</feature>
<protein>
    <submittedName>
        <fullName evidence="3">Uncharacterized protein</fullName>
    </submittedName>
</protein>
<keyword evidence="2" id="KW-0732">Signal</keyword>
<evidence type="ECO:0000256" key="1">
    <source>
        <dbReference type="SAM" id="MobiDB-lite"/>
    </source>
</evidence>
<dbReference type="HOGENOM" id="CLU_058592_0_0_11"/>
<feature type="region of interest" description="Disordered" evidence="1">
    <location>
        <begin position="268"/>
        <end position="299"/>
    </location>
</feature>
<dbReference type="EMBL" id="CP011311">
    <property type="protein sequence ID" value="AKE38692.1"/>
    <property type="molecule type" value="Genomic_DNA"/>
</dbReference>
<proteinExistence type="predicted"/>
<gene>
    <name evidence="3" type="ORF">UL81_03580</name>
</gene>
<dbReference type="STRING" id="161896.UL81_03580"/>
<dbReference type="Gene3D" id="3.40.710.10">
    <property type="entry name" value="DD-peptidase/beta-lactamase superfamily"/>
    <property type="match status" value="1"/>
</dbReference>